<protein>
    <submittedName>
        <fullName evidence="2">Uncharacterized protein</fullName>
    </submittedName>
</protein>
<dbReference type="Proteomes" id="UP001316803">
    <property type="component" value="Unassembled WGS sequence"/>
</dbReference>
<gene>
    <name evidence="2" type="ORF">OHC33_001159</name>
</gene>
<evidence type="ECO:0000313" key="2">
    <source>
        <dbReference type="EMBL" id="KAK5957969.1"/>
    </source>
</evidence>
<accession>A0AAN8EKT6</accession>
<sequence length="154" mass="17643">MGSSQSKTAIDAKRRRQPAAPPRKPHPDPRRAPEPPVVKGGQLKPRDYNCFMTAPSFGVRQHIDEDMLEYLGCTKCIMCGDTVSTTRGHYFAIHNTEGCRAVYHEDCMSEYLRKRFTNGRGVAMRPSCFKCHEWMNIKMCKVTRKNPLGFEWFG</sequence>
<proteinExistence type="predicted"/>
<feature type="region of interest" description="Disordered" evidence="1">
    <location>
        <begin position="1"/>
        <end position="43"/>
    </location>
</feature>
<keyword evidence="3" id="KW-1185">Reference proteome</keyword>
<evidence type="ECO:0000256" key="1">
    <source>
        <dbReference type="SAM" id="MobiDB-lite"/>
    </source>
</evidence>
<organism evidence="2 3">
    <name type="scientific">Knufia fluminis</name>
    <dbReference type="NCBI Taxonomy" id="191047"/>
    <lineage>
        <taxon>Eukaryota</taxon>
        <taxon>Fungi</taxon>
        <taxon>Dikarya</taxon>
        <taxon>Ascomycota</taxon>
        <taxon>Pezizomycotina</taxon>
        <taxon>Eurotiomycetes</taxon>
        <taxon>Chaetothyriomycetidae</taxon>
        <taxon>Chaetothyriales</taxon>
        <taxon>Trichomeriaceae</taxon>
        <taxon>Knufia</taxon>
    </lineage>
</organism>
<reference evidence="2 3" key="1">
    <citation type="submission" date="2022-12" db="EMBL/GenBank/DDBJ databases">
        <title>Genomic features and morphological characterization of a novel Knufia sp. strain isolated from spacecraft assembly facility.</title>
        <authorList>
            <person name="Teixeira M."/>
            <person name="Chander A.M."/>
            <person name="Stajich J.E."/>
            <person name="Venkateswaran K."/>
        </authorList>
    </citation>
    <scope>NUCLEOTIDE SEQUENCE [LARGE SCALE GENOMIC DNA]</scope>
    <source>
        <strain evidence="2 3">FJI-L2-BK-P2</strain>
    </source>
</reference>
<dbReference type="EMBL" id="JAKLMC020000002">
    <property type="protein sequence ID" value="KAK5957969.1"/>
    <property type="molecule type" value="Genomic_DNA"/>
</dbReference>
<dbReference type="AlphaFoldDB" id="A0AAN8EKT6"/>
<comment type="caution">
    <text evidence="2">The sequence shown here is derived from an EMBL/GenBank/DDBJ whole genome shotgun (WGS) entry which is preliminary data.</text>
</comment>
<evidence type="ECO:0000313" key="3">
    <source>
        <dbReference type="Proteomes" id="UP001316803"/>
    </source>
</evidence>
<name>A0AAN8EKT6_9EURO</name>